<proteinExistence type="predicted"/>
<name>A0A3M2L413_9NOCA</name>
<protein>
    <recommendedName>
        <fullName evidence="3">Lsr2 DNA-binding domain-containing protein</fullName>
    </recommendedName>
</protein>
<evidence type="ECO:0000256" key="2">
    <source>
        <dbReference type="SAM" id="MobiDB-lite"/>
    </source>
</evidence>
<evidence type="ECO:0000256" key="1">
    <source>
        <dbReference type="ARBA" id="ARBA00023125"/>
    </source>
</evidence>
<keyword evidence="5" id="KW-1185">Reference proteome</keyword>
<evidence type="ECO:0000259" key="3">
    <source>
        <dbReference type="Pfam" id="PF23359"/>
    </source>
</evidence>
<keyword evidence="1" id="KW-0238">DNA-binding</keyword>
<dbReference type="InterPro" id="IPR036625">
    <property type="entry name" value="E3-bd_dom_sf"/>
</dbReference>
<evidence type="ECO:0000313" key="4">
    <source>
        <dbReference type="EMBL" id="RMI31450.1"/>
    </source>
</evidence>
<dbReference type="GO" id="GO:0016746">
    <property type="term" value="F:acyltransferase activity"/>
    <property type="evidence" value="ECO:0007669"/>
    <property type="project" value="InterPro"/>
</dbReference>
<dbReference type="Proteomes" id="UP000279275">
    <property type="component" value="Unassembled WGS sequence"/>
</dbReference>
<dbReference type="RefSeq" id="WP_122189400.1">
    <property type="nucleotide sequence ID" value="NZ_RFFH01000007.1"/>
</dbReference>
<feature type="domain" description="Lsr2 DNA-binding" evidence="3">
    <location>
        <begin position="13"/>
        <end position="34"/>
    </location>
</feature>
<dbReference type="GO" id="GO:0003677">
    <property type="term" value="F:DNA binding"/>
    <property type="evidence" value="ECO:0007669"/>
    <property type="project" value="UniProtKB-KW"/>
</dbReference>
<comment type="caution">
    <text evidence="4">The sequence shown here is derived from an EMBL/GenBank/DDBJ whole genome shotgun (WGS) entry which is preliminary data.</text>
</comment>
<dbReference type="Gene3D" id="4.10.320.10">
    <property type="entry name" value="E3-binding domain"/>
    <property type="match status" value="1"/>
</dbReference>
<organism evidence="4 5">
    <name type="scientific">Nocardia stercoris</name>
    <dbReference type="NCBI Taxonomy" id="2483361"/>
    <lineage>
        <taxon>Bacteria</taxon>
        <taxon>Bacillati</taxon>
        <taxon>Actinomycetota</taxon>
        <taxon>Actinomycetes</taxon>
        <taxon>Mycobacteriales</taxon>
        <taxon>Nocardiaceae</taxon>
        <taxon>Nocardia</taxon>
    </lineage>
</organism>
<reference evidence="4 5" key="1">
    <citation type="submission" date="2018-10" db="EMBL/GenBank/DDBJ databases">
        <title>Isolation from cow dung.</title>
        <authorList>
            <person name="Ling L."/>
        </authorList>
    </citation>
    <scope>NUCLEOTIDE SEQUENCE [LARGE SCALE GENOMIC DNA]</scope>
    <source>
        <strain evidence="4 5">NEAU-LL90</strain>
    </source>
</reference>
<feature type="region of interest" description="Disordered" evidence="2">
    <location>
        <begin position="1"/>
        <end position="22"/>
    </location>
</feature>
<accession>A0A3M2L413</accession>
<dbReference type="Pfam" id="PF23359">
    <property type="entry name" value="Lsr2_DNA-bd"/>
    <property type="match status" value="1"/>
</dbReference>
<evidence type="ECO:0000313" key="5">
    <source>
        <dbReference type="Proteomes" id="UP000279275"/>
    </source>
</evidence>
<dbReference type="AlphaFoldDB" id="A0A3M2L413"/>
<sequence length="35" mass="3671">MSVRSALPSSGHNGQQVSSRGRIQADVVKAYQAAN</sequence>
<feature type="compositionally biased region" description="Polar residues" evidence="2">
    <location>
        <begin position="7"/>
        <end position="21"/>
    </location>
</feature>
<dbReference type="EMBL" id="RFFH01000007">
    <property type="protein sequence ID" value="RMI31450.1"/>
    <property type="molecule type" value="Genomic_DNA"/>
</dbReference>
<gene>
    <name evidence="4" type="ORF">EBN03_19110</name>
</gene>
<dbReference type="InterPro" id="IPR055370">
    <property type="entry name" value="Lsr2_DNA-bd"/>
</dbReference>